<dbReference type="AlphaFoldDB" id="A0A6A5UFK2"/>
<gene>
    <name evidence="4" type="ORF">CC80DRAFT_588558</name>
</gene>
<name>A0A6A5UFK2_9PLEO</name>
<evidence type="ECO:0000313" key="4">
    <source>
        <dbReference type="EMBL" id="KAF1963090.1"/>
    </source>
</evidence>
<dbReference type="GO" id="GO:0020037">
    <property type="term" value="F:heme binding"/>
    <property type="evidence" value="ECO:0007669"/>
    <property type="project" value="InterPro"/>
</dbReference>
<keyword evidence="3" id="KW-0812">Transmembrane</keyword>
<comment type="cofactor">
    <cofactor evidence="2">
        <name>heme</name>
        <dbReference type="ChEBI" id="CHEBI:30413"/>
    </cofactor>
</comment>
<evidence type="ECO:0000256" key="3">
    <source>
        <dbReference type="SAM" id="Phobius"/>
    </source>
</evidence>
<organism evidence="4 5">
    <name type="scientific">Byssothecium circinans</name>
    <dbReference type="NCBI Taxonomy" id="147558"/>
    <lineage>
        <taxon>Eukaryota</taxon>
        <taxon>Fungi</taxon>
        <taxon>Dikarya</taxon>
        <taxon>Ascomycota</taxon>
        <taxon>Pezizomycotina</taxon>
        <taxon>Dothideomycetes</taxon>
        <taxon>Pleosporomycetidae</taxon>
        <taxon>Pleosporales</taxon>
        <taxon>Massarineae</taxon>
        <taxon>Massarinaceae</taxon>
        <taxon>Byssothecium</taxon>
    </lineage>
</organism>
<dbReference type="PRINTS" id="PR00463">
    <property type="entry name" value="EP450I"/>
</dbReference>
<dbReference type="Gene3D" id="1.10.630.10">
    <property type="entry name" value="Cytochrome P450"/>
    <property type="match status" value="1"/>
</dbReference>
<dbReference type="GO" id="GO:0016705">
    <property type="term" value="F:oxidoreductase activity, acting on paired donors, with incorporation or reduction of molecular oxygen"/>
    <property type="evidence" value="ECO:0007669"/>
    <property type="project" value="InterPro"/>
</dbReference>
<comment type="similarity">
    <text evidence="1">Belongs to the cytochrome P450 family.</text>
</comment>
<dbReference type="PANTHER" id="PTHR24305:SF166">
    <property type="entry name" value="CYTOCHROME P450 12A4, MITOCHONDRIAL-RELATED"/>
    <property type="match status" value="1"/>
</dbReference>
<keyword evidence="2" id="KW-0479">Metal-binding</keyword>
<dbReference type="PANTHER" id="PTHR24305">
    <property type="entry name" value="CYTOCHROME P450"/>
    <property type="match status" value="1"/>
</dbReference>
<keyword evidence="2" id="KW-0349">Heme</keyword>
<feature type="transmembrane region" description="Helical" evidence="3">
    <location>
        <begin position="35"/>
        <end position="55"/>
    </location>
</feature>
<dbReference type="Proteomes" id="UP000800035">
    <property type="component" value="Unassembled WGS sequence"/>
</dbReference>
<protein>
    <submittedName>
        <fullName evidence="4">Cytochrome P450</fullName>
    </submittedName>
</protein>
<dbReference type="OrthoDB" id="1470350at2759"/>
<keyword evidence="3" id="KW-0472">Membrane</keyword>
<evidence type="ECO:0000256" key="1">
    <source>
        <dbReference type="ARBA" id="ARBA00010617"/>
    </source>
</evidence>
<dbReference type="EMBL" id="ML976978">
    <property type="protein sequence ID" value="KAF1963090.1"/>
    <property type="molecule type" value="Genomic_DNA"/>
</dbReference>
<reference evidence="4" key="1">
    <citation type="journal article" date="2020" name="Stud. Mycol.">
        <title>101 Dothideomycetes genomes: a test case for predicting lifestyles and emergence of pathogens.</title>
        <authorList>
            <person name="Haridas S."/>
            <person name="Albert R."/>
            <person name="Binder M."/>
            <person name="Bloem J."/>
            <person name="Labutti K."/>
            <person name="Salamov A."/>
            <person name="Andreopoulos B."/>
            <person name="Baker S."/>
            <person name="Barry K."/>
            <person name="Bills G."/>
            <person name="Bluhm B."/>
            <person name="Cannon C."/>
            <person name="Castanera R."/>
            <person name="Culley D."/>
            <person name="Daum C."/>
            <person name="Ezra D."/>
            <person name="Gonzalez J."/>
            <person name="Henrissat B."/>
            <person name="Kuo A."/>
            <person name="Liang C."/>
            <person name="Lipzen A."/>
            <person name="Lutzoni F."/>
            <person name="Magnuson J."/>
            <person name="Mondo S."/>
            <person name="Nolan M."/>
            <person name="Ohm R."/>
            <person name="Pangilinan J."/>
            <person name="Park H.-J."/>
            <person name="Ramirez L."/>
            <person name="Alfaro M."/>
            <person name="Sun H."/>
            <person name="Tritt A."/>
            <person name="Yoshinaga Y."/>
            <person name="Zwiers L.-H."/>
            <person name="Turgeon B."/>
            <person name="Goodwin S."/>
            <person name="Spatafora J."/>
            <person name="Crous P."/>
            <person name="Grigoriev I."/>
        </authorList>
    </citation>
    <scope>NUCLEOTIDE SEQUENCE</scope>
    <source>
        <strain evidence="4">CBS 675.92</strain>
    </source>
</reference>
<dbReference type="InterPro" id="IPR002401">
    <property type="entry name" value="Cyt_P450_E_grp-I"/>
</dbReference>
<dbReference type="GO" id="GO:0004497">
    <property type="term" value="F:monooxygenase activity"/>
    <property type="evidence" value="ECO:0007669"/>
    <property type="project" value="InterPro"/>
</dbReference>
<proteinExistence type="inferred from homology"/>
<feature type="transmembrane region" description="Helical" evidence="3">
    <location>
        <begin position="6"/>
        <end position="23"/>
    </location>
</feature>
<evidence type="ECO:0000256" key="2">
    <source>
        <dbReference type="PIRSR" id="PIRSR602401-1"/>
    </source>
</evidence>
<dbReference type="InterPro" id="IPR001128">
    <property type="entry name" value="Cyt_P450"/>
</dbReference>
<accession>A0A6A5UFK2</accession>
<dbReference type="GO" id="GO:0005506">
    <property type="term" value="F:iron ion binding"/>
    <property type="evidence" value="ECO:0007669"/>
    <property type="project" value="InterPro"/>
</dbReference>
<evidence type="ECO:0000313" key="5">
    <source>
        <dbReference type="Proteomes" id="UP000800035"/>
    </source>
</evidence>
<sequence>MEITSIHILLASLFEATVSFHLFPRILPNATLTSFVLIFTTLNLTVFILYHRFIYPTFLSPLRHLPQPLRGSWPLLGHGLTMFERPPGAGHLRFMKETDNDGIIYFRGFFGSERLVLSGPAALADVLVHRSYDFEKPPWTRDFLRQFLGDGLLMTEGDEHKHQRKQIMPAFSFRHIKELYPIFWAKSLELCQVTKTELADKADKVLEIGHFSTQVTMDIIGLAGLGRDVGTLRNNKDGDDDELIKNYEEILEPTAEKAIYFVLHLLFPQWIIKALPWKLNQRVEITTSNLKRICNEFVVEKKSRMKVESEESKDILSIMLRSNNFSDDNIVDQLLTFLAAGHETTSSALTWATHLLATHPQIQTRLRAEIYAAIPDLTALSDPTFDLATLLESLPYLNAVCSEVLRLYPTIPVSARIAIRDTFISNHFIPKGTLSFVTPWAVNRNPKLWGADAEDFKPERWIDENGRATMNGGAGSNYSFLTFLHGPRSCIGERFARAELRSLVAAFVGSFRMEMANPGEKIIVGGTITSKPVQGMKLRLEGVEWGREE</sequence>
<keyword evidence="2" id="KW-0408">Iron</keyword>
<dbReference type="CDD" id="cd11069">
    <property type="entry name" value="CYP_FUM15-like"/>
    <property type="match status" value="1"/>
</dbReference>
<dbReference type="PRINTS" id="PR00385">
    <property type="entry name" value="P450"/>
</dbReference>
<dbReference type="InterPro" id="IPR036396">
    <property type="entry name" value="Cyt_P450_sf"/>
</dbReference>
<dbReference type="FunFam" id="1.10.630.10:FF:000051">
    <property type="entry name" value="Cytochrome P450 monooxygenase (Fum15)"/>
    <property type="match status" value="1"/>
</dbReference>
<keyword evidence="3" id="KW-1133">Transmembrane helix</keyword>
<dbReference type="Pfam" id="PF00067">
    <property type="entry name" value="p450"/>
    <property type="match status" value="1"/>
</dbReference>
<keyword evidence="5" id="KW-1185">Reference proteome</keyword>
<feature type="binding site" description="axial binding residue" evidence="2">
    <location>
        <position position="490"/>
    </location>
    <ligand>
        <name>heme</name>
        <dbReference type="ChEBI" id="CHEBI:30413"/>
    </ligand>
    <ligandPart>
        <name>Fe</name>
        <dbReference type="ChEBI" id="CHEBI:18248"/>
    </ligandPart>
</feature>
<dbReference type="InterPro" id="IPR050121">
    <property type="entry name" value="Cytochrome_P450_monoxygenase"/>
</dbReference>
<dbReference type="SUPFAM" id="SSF48264">
    <property type="entry name" value="Cytochrome P450"/>
    <property type="match status" value="1"/>
</dbReference>